<reference evidence="2" key="1">
    <citation type="submission" date="2016-10" db="EMBL/GenBank/DDBJ databases">
        <authorList>
            <person name="Varghese N."/>
            <person name="Submissions S."/>
        </authorList>
    </citation>
    <scope>NUCLEOTIDE SEQUENCE [LARGE SCALE GENOMIC DNA]</scope>
    <source>
        <strain evidence="2">CBMB127</strain>
    </source>
</reference>
<gene>
    <name evidence="1" type="ORF">SAMN05192566_2380</name>
</gene>
<organism evidence="1 2">
    <name type="scientific">Methylophilus rhizosphaerae</name>
    <dbReference type="NCBI Taxonomy" id="492660"/>
    <lineage>
        <taxon>Bacteria</taxon>
        <taxon>Pseudomonadati</taxon>
        <taxon>Pseudomonadota</taxon>
        <taxon>Betaproteobacteria</taxon>
        <taxon>Nitrosomonadales</taxon>
        <taxon>Methylophilaceae</taxon>
        <taxon>Methylophilus</taxon>
    </lineage>
</organism>
<evidence type="ECO:0000313" key="2">
    <source>
        <dbReference type="Proteomes" id="UP000198629"/>
    </source>
</evidence>
<dbReference type="AlphaFoldDB" id="A0A1G9EQ14"/>
<name>A0A1G9EQ14_9PROT</name>
<keyword evidence="2" id="KW-1185">Reference proteome</keyword>
<accession>A0A1G9EQ14</accession>
<dbReference type="Proteomes" id="UP000198629">
    <property type="component" value="Unassembled WGS sequence"/>
</dbReference>
<dbReference type="EMBL" id="FNFX01000005">
    <property type="protein sequence ID" value="SDK78105.1"/>
    <property type="molecule type" value="Genomic_DNA"/>
</dbReference>
<sequence>MSGDQDMQCLIALEQGWEIWHLDLNNYRKLVA</sequence>
<protein>
    <submittedName>
        <fullName evidence="1">Uncharacterized protein</fullName>
    </submittedName>
</protein>
<proteinExistence type="predicted"/>
<evidence type="ECO:0000313" key="1">
    <source>
        <dbReference type="EMBL" id="SDK78105.1"/>
    </source>
</evidence>